<dbReference type="EMBL" id="CP011125">
    <property type="protein sequence ID" value="AKF11519.1"/>
    <property type="molecule type" value="Genomic_DNA"/>
</dbReference>
<dbReference type="STRING" id="927083.DB32_008668"/>
<dbReference type="KEGG" id="samy:DB32_008668"/>
<keyword evidence="2" id="KW-1185">Reference proteome</keyword>
<proteinExistence type="predicted"/>
<evidence type="ECO:0000313" key="1">
    <source>
        <dbReference type="EMBL" id="AKF11519.1"/>
    </source>
</evidence>
<sequence>MALGSQCIVLGGHDDARVRDQRALMIVESGGGSASGFGGAGGGHPQSVIAHARSAAHRMTRRRACEIERSRSMRGLLLDH</sequence>
<gene>
    <name evidence="1" type="ORF">DB32_008668</name>
</gene>
<protein>
    <submittedName>
        <fullName evidence="1">Uncharacterized protein</fullName>
    </submittedName>
</protein>
<reference evidence="1 2" key="1">
    <citation type="submission" date="2015-03" db="EMBL/GenBank/DDBJ databases">
        <title>Genome assembly of Sandaracinus amylolyticus DSM 53668.</title>
        <authorList>
            <person name="Sharma G."/>
            <person name="Subramanian S."/>
        </authorList>
    </citation>
    <scope>NUCLEOTIDE SEQUENCE [LARGE SCALE GENOMIC DNA]</scope>
    <source>
        <strain evidence="1 2">DSM 53668</strain>
    </source>
</reference>
<evidence type="ECO:0000313" key="2">
    <source>
        <dbReference type="Proteomes" id="UP000034883"/>
    </source>
</evidence>
<dbReference type="AlphaFoldDB" id="A0A0F6SI38"/>
<name>A0A0F6SI38_9BACT</name>
<accession>A0A0F6SI38</accession>
<organism evidence="1 2">
    <name type="scientific">Sandaracinus amylolyticus</name>
    <dbReference type="NCBI Taxonomy" id="927083"/>
    <lineage>
        <taxon>Bacteria</taxon>
        <taxon>Pseudomonadati</taxon>
        <taxon>Myxococcota</taxon>
        <taxon>Polyangia</taxon>
        <taxon>Polyangiales</taxon>
        <taxon>Sandaracinaceae</taxon>
        <taxon>Sandaracinus</taxon>
    </lineage>
</organism>
<dbReference type="Proteomes" id="UP000034883">
    <property type="component" value="Chromosome"/>
</dbReference>